<protein>
    <submittedName>
        <fullName evidence="5">Helix-turn-helix domain-containing protein</fullName>
    </submittedName>
</protein>
<reference evidence="5" key="1">
    <citation type="submission" date="2022-01" db="EMBL/GenBank/DDBJ databases">
        <title>Genome sequence and assembly of Parabukholderia sp. RG36.</title>
        <authorList>
            <person name="Chhetri G."/>
        </authorList>
    </citation>
    <scope>NUCLEOTIDE SEQUENCE</scope>
    <source>
        <strain evidence="5">RG36</strain>
    </source>
</reference>
<name>A0A9X1RIH1_9BURK</name>
<evidence type="ECO:0000256" key="3">
    <source>
        <dbReference type="ARBA" id="ARBA00023163"/>
    </source>
</evidence>
<dbReference type="InterPro" id="IPR018062">
    <property type="entry name" value="HTH_AraC-typ_CS"/>
</dbReference>
<dbReference type="AlphaFoldDB" id="A0A9X1RIH1"/>
<dbReference type="EMBL" id="JAKLJA010000001">
    <property type="protein sequence ID" value="MCG5071775.1"/>
    <property type="molecule type" value="Genomic_DNA"/>
</dbReference>
<evidence type="ECO:0000313" key="5">
    <source>
        <dbReference type="EMBL" id="MCG5071775.1"/>
    </source>
</evidence>
<keyword evidence="2" id="KW-0238">DNA-binding</keyword>
<dbReference type="PROSITE" id="PS01124">
    <property type="entry name" value="HTH_ARAC_FAMILY_2"/>
    <property type="match status" value="1"/>
</dbReference>
<dbReference type="PANTHER" id="PTHR47893:SF1">
    <property type="entry name" value="REGULATORY PROTEIN PCHR"/>
    <property type="match status" value="1"/>
</dbReference>
<feature type="domain" description="HTH araC/xylS-type" evidence="4">
    <location>
        <begin position="222"/>
        <end position="323"/>
    </location>
</feature>
<dbReference type="PROSITE" id="PS00041">
    <property type="entry name" value="HTH_ARAC_FAMILY_1"/>
    <property type="match status" value="1"/>
</dbReference>
<evidence type="ECO:0000256" key="2">
    <source>
        <dbReference type="ARBA" id="ARBA00023125"/>
    </source>
</evidence>
<accession>A0A9X1RIH1</accession>
<keyword evidence="1" id="KW-0805">Transcription regulation</keyword>
<dbReference type="Proteomes" id="UP001139308">
    <property type="component" value="Unassembled WGS sequence"/>
</dbReference>
<evidence type="ECO:0000313" key="6">
    <source>
        <dbReference type="Proteomes" id="UP001139308"/>
    </source>
</evidence>
<dbReference type="SMART" id="SM00342">
    <property type="entry name" value="HTH_ARAC"/>
    <property type="match status" value="1"/>
</dbReference>
<dbReference type="Gene3D" id="1.10.10.60">
    <property type="entry name" value="Homeodomain-like"/>
    <property type="match status" value="1"/>
</dbReference>
<evidence type="ECO:0000256" key="1">
    <source>
        <dbReference type="ARBA" id="ARBA00023015"/>
    </source>
</evidence>
<dbReference type="Pfam" id="PF12833">
    <property type="entry name" value="HTH_18"/>
    <property type="match status" value="1"/>
</dbReference>
<sequence length="327" mass="35861">MASQLPDIEPDMNASPAVRGVTYCAFTDVDAQARIFKDWHLDYTQISRGVFHGSSSIVSLGGVRVLVEGLDKVILQRGSVPADRIAVAVPLELNGHARMCGEESGRDSLHVFSSGRDFEFVSPDQHLLANVEIDVRQLQSDALRSFALSLCEANLTPVMPMNAVTAERLRNVLRHILSISTHELACTPVEQLQGAILSVVSEAVEVEPAGMRRTGPGHPSHYALVAAIQSRLEDAQTCPLSIAELCGQLGVSRRTIQYAFQHVLDLNPVAYLRAVRLNHVRRALRVGDSVTVAATRWGFLHLGSFAQDYRSMFGELPSVTARKYRQV</sequence>
<dbReference type="GO" id="GO:0003700">
    <property type="term" value="F:DNA-binding transcription factor activity"/>
    <property type="evidence" value="ECO:0007669"/>
    <property type="project" value="InterPro"/>
</dbReference>
<comment type="caution">
    <text evidence="5">The sequence shown here is derived from an EMBL/GenBank/DDBJ whole genome shotgun (WGS) entry which is preliminary data.</text>
</comment>
<dbReference type="InterPro" id="IPR018060">
    <property type="entry name" value="HTH_AraC"/>
</dbReference>
<proteinExistence type="predicted"/>
<organism evidence="5 6">
    <name type="scientific">Paraburkholderia tagetis</name>
    <dbReference type="NCBI Taxonomy" id="2913261"/>
    <lineage>
        <taxon>Bacteria</taxon>
        <taxon>Pseudomonadati</taxon>
        <taxon>Pseudomonadota</taxon>
        <taxon>Betaproteobacteria</taxon>
        <taxon>Burkholderiales</taxon>
        <taxon>Burkholderiaceae</taxon>
        <taxon>Paraburkholderia</taxon>
    </lineage>
</organism>
<keyword evidence="3" id="KW-0804">Transcription</keyword>
<evidence type="ECO:0000259" key="4">
    <source>
        <dbReference type="PROSITE" id="PS01124"/>
    </source>
</evidence>
<gene>
    <name evidence="5" type="ORF">L5014_00125</name>
</gene>
<dbReference type="InterPro" id="IPR053142">
    <property type="entry name" value="PchR_regulatory_protein"/>
</dbReference>
<dbReference type="GO" id="GO:0043565">
    <property type="term" value="F:sequence-specific DNA binding"/>
    <property type="evidence" value="ECO:0007669"/>
    <property type="project" value="InterPro"/>
</dbReference>
<dbReference type="PANTHER" id="PTHR47893">
    <property type="entry name" value="REGULATORY PROTEIN PCHR"/>
    <property type="match status" value="1"/>
</dbReference>
<keyword evidence="6" id="KW-1185">Reference proteome</keyword>